<dbReference type="SUPFAM" id="SSF52096">
    <property type="entry name" value="ClpP/crotonase"/>
    <property type="match status" value="1"/>
</dbReference>
<keyword evidence="7" id="KW-1185">Reference proteome</keyword>
<evidence type="ECO:0000313" key="6">
    <source>
        <dbReference type="EMBL" id="MBP2376498.1"/>
    </source>
</evidence>
<dbReference type="PANTHER" id="PTHR11941">
    <property type="entry name" value="ENOYL-COA HYDRATASE-RELATED"/>
    <property type="match status" value="1"/>
</dbReference>
<dbReference type="EMBL" id="JAGIOE010000002">
    <property type="protein sequence ID" value="MBP2376498.1"/>
    <property type="molecule type" value="Genomic_DNA"/>
</dbReference>
<comment type="catalytic activity">
    <reaction evidence="4">
        <text>a 4-saturated-(3S)-3-hydroxyacyl-CoA = a (3E)-enoyl-CoA + H2O</text>
        <dbReference type="Rhea" id="RHEA:20724"/>
        <dbReference type="ChEBI" id="CHEBI:15377"/>
        <dbReference type="ChEBI" id="CHEBI:58521"/>
        <dbReference type="ChEBI" id="CHEBI:137480"/>
        <dbReference type="EC" id="4.2.1.17"/>
    </reaction>
</comment>
<protein>
    <submittedName>
        <fullName evidence="6">Enoyl-CoA hydratase/carnithine racemase</fullName>
    </submittedName>
</protein>
<evidence type="ECO:0000313" key="7">
    <source>
        <dbReference type="Proteomes" id="UP000766570"/>
    </source>
</evidence>
<comment type="similarity">
    <text evidence="1">Belongs to the enoyl-CoA hydratase/isomerase family.</text>
</comment>
<evidence type="ECO:0000256" key="5">
    <source>
        <dbReference type="SAM" id="MobiDB-lite"/>
    </source>
</evidence>
<accession>A0ABS4WJW8</accession>
<comment type="catalytic activity">
    <reaction evidence="3">
        <text>a (3S)-3-hydroxyacyl-CoA = a (2E)-enoyl-CoA + H2O</text>
        <dbReference type="Rhea" id="RHEA:16105"/>
        <dbReference type="ChEBI" id="CHEBI:15377"/>
        <dbReference type="ChEBI" id="CHEBI:57318"/>
        <dbReference type="ChEBI" id="CHEBI:58856"/>
        <dbReference type="EC" id="4.2.1.17"/>
    </reaction>
</comment>
<dbReference type="Pfam" id="PF00378">
    <property type="entry name" value="ECH_1"/>
    <property type="match status" value="1"/>
</dbReference>
<comment type="caution">
    <text evidence="6">The sequence shown here is derived from an EMBL/GenBank/DDBJ whole genome shotgun (WGS) entry which is preliminary data.</text>
</comment>
<feature type="compositionally biased region" description="Basic and acidic residues" evidence="5">
    <location>
        <begin position="226"/>
        <end position="239"/>
    </location>
</feature>
<dbReference type="Gene3D" id="3.90.226.10">
    <property type="entry name" value="2-enoyl-CoA Hydratase, Chain A, domain 1"/>
    <property type="match status" value="1"/>
</dbReference>
<dbReference type="Gene3D" id="1.10.12.10">
    <property type="entry name" value="Lyase 2-enoyl-coa Hydratase, Chain A, domain 2"/>
    <property type="match status" value="1"/>
</dbReference>
<keyword evidence="2" id="KW-0456">Lyase</keyword>
<evidence type="ECO:0000256" key="1">
    <source>
        <dbReference type="ARBA" id="ARBA00005254"/>
    </source>
</evidence>
<dbReference type="PANTHER" id="PTHR11941:SF54">
    <property type="entry name" value="ENOYL-COA HYDRATASE, MITOCHONDRIAL"/>
    <property type="match status" value="1"/>
</dbReference>
<feature type="region of interest" description="Disordered" evidence="5">
    <location>
        <begin position="226"/>
        <end position="246"/>
    </location>
</feature>
<reference evidence="6 7" key="1">
    <citation type="submission" date="2021-03" db="EMBL/GenBank/DDBJ databases">
        <title>Sequencing the genomes of 1000 actinobacteria strains.</title>
        <authorList>
            <person name="Klenk H.-P."/>
        </authorList>
    </citation>
    <scope>NUCLEOTIDE SEQUENCE [LARGE SCALE GENOMIC DNA]</scope>
    <source>
        <strain evidence="6 7">DSM 15454</strain>
    </source>
</reference>
<organism evidence="6 7">
    <name type="scientific">Paeniglutamicibacter psychrophenolicus</name>
    <dbReference type="NCBI Taxonomy" id="257454"/>
    <lineage>
        <taxon>Bacteria</taxon>
        <taxon>Bacillati</taxon>
        <taxon>Actinomycetota</taxon>
        <taxon>Actinomycetes</taxon>
        <taxon>Micrococcales</taxon>
        <taxon>Micrococcaceae</taxon>
        <taxon>Paeniglutamicibacter</taxon>
    </lineage>
</organism>
<evidence type="ECO:0000256" key="3">
    <source>
        <dbReference type="ARBA" id="ARBA00023709"/>
    </source>
</evidence>
<name>A0ABS4WJW8_9MICC</name>
<sequence>MNESVSYESTGDVATITIRRANKLNALNEDVVRGLQEAWVRFESSNDRVAVLTSEGDRAFCVGADLGAPPEAPWRAFPNVGARVTKPVIAAVFGHCAGGGYMLQQYCDLTVAADNTSFSYPEAKVGITGGLCATVVSRIPHKIAMEFLLMGESITAQRAYDVGMINRVVSPGSELRVATEMARTLASYAPLVTSLIKKFADAVIPLSPAEQQAHAQREITRVLQSRDAKEGRQAFEEQRPANFQGS</sequence>
<dbReference type="InterPro" id="IPR001753">
    <property type="entry name" value="Enoyl-CoA_hydra/iso"/>
</dbReference>
<dbReference type="Proteomes" id="UP000766570">
    <property type="component" value="Unassembled WGS sequence"/>
</dbReference>
<dbReference type="InterPro" id="IPR029045">
    <property type="entry name" value="ClpP/crotonase-like_dom_sf"/>
</dbReference>
<dbReference type="InterPro" id="IPR014748">
    <property type="entry name" value="Enoyl-CoA_hydra_C"/>
</dbReference>
<dbReference type="RefSeq" id="WP_209912258.1">
    <property type="nucleotide sequence ID" value="NZ_BAAAMI010000027.1"/>
</dbReference>
<dbReference type="CDD" id="cd06558">
    <property type="entry name" value="crotonase-like"/>
    <property type="match status" value="1"/>
</dbReference>
<gene>
    <name evidence="6" type="ORF">JOF46_004487</name>
</gene>
<evidence type="ECO:0000256" key="2">
    <source>
        <dbReference type="ARBA" id="ARBA00023239"/>
    </source>
</evidence>
<evidence type="ECO:0000256" key="4">
    <source>
        <dbReference type="ARBA" id="ARBA00023717"/>
    </source>
</evidence>
<proteinExistence type="inferred from homology"/>